<gene>
    <name evidence="2" type="ORF">H2200_002001</name>
</gene>
<sequence length="683" mass="75114">MAPSLFEKIRSKINHYQAFHLCSQHFAATSRTLKIQLLWQTTKWSKSHESKKTAIYKSRVAALLHILLHLVPLSAGIALVVLNLKTTFIGSFPHDGFAGIQFASKLLEVLVQASITAAVLGWAGIRVQGAQEVPFGGLIAPLRITNVSSLWSLEFWGCFTSTKIAFSTKMALSTVLPAATILAAVVGPSSAVLMIPRPLTRPGFSQIFILNRSEYYPETVGLEDGRLQAEAACNKTAYQALLGAEWPQQLVDAFGIRGLKWATANADTYSIATVPAGELTTLVNVSTSDIAEYRALQPYIKVYCSRADWFNITNPDSQYVDFGPEQPDLQGTVSFTKLMPNYSKPADDDSFALLRVPGDPILDGPGSNNSLLWTRIPRASNRSLVMVVASIGYDDNVYYGSTAACTFDAYCAWVTSEKSLDLPLTSEFPKNENEDPLESLSRLKEKVSILLEPEWAKRALTNALEVTGGSEAKIWKNLSGYSTIYAPALSYVPRIDGSIGLGTIFQRGKNLLVSADADSTDEQYTAMLQYIDSSKLQQKYDEVSVLYNTADHTSVDWTDPPSLIHIEMRTFFNGYGYNSSPAAVRLSLIVMIIYITTTIAWLAYTMITGKVATSWDTVAELVTLALNSKTSPVLKNTSVGIDTVEVFRQPVNIRVNQEDSLEIVFDAARQGGKYTEVEPNKKY</sequence>
<protein>
    <submittedName>
        <fullName evidence="2">Uncharacterized protein</fullName>
    </submittedName>
</protein>
<keyword evidence="1" id="KW-0812">Transmembrane</keyword>
<evidence type="ECO:0000256" key="1">
    <source>
        <dbReference type="SAM" id="Phobius"/>
    </source>
</evidence>
<feature type="transmembrane region" description="Helical" evidence="1">
    <location>
        <begin position="60"/>
        <end position="82"/>
    </location>
</feature>
<keyword evidence="1" id="KW-0472">Membrane</keyword>
<organism evidence="2 3">
    <name type="scientific">Cladophialophora chaetospira</name>
    <dbReference type="NCBI Taxonomy" id="386627"/>
    <lineage>
        <taxon>Eukaryota</taxon>
        <taxon>Fungi</taxon>
        <taxon>Dikarya</taxon>
        <taxon>Ascomycota</taxon>
        <taxon>Pezizomycotina</taxon>
        <taxon>Eurotiomycetes</taxon>
        <taxon>Chaetothyriomycetidae</taxon>
        <taxon>Chaetothyriales</taxon>
        <taxon>Herpotrichiellaceae</taxon>
        <taxon>Cladophialophora</taxon>
    </lineage>
</organism>
<proteinExistence type="predicted"/>
<evidence type="ECO:0000313" key="2">
    <source>
        <dbReference type="EMBL" id="KAJ9615924.1"/>
    </source>
</evidence>
<name>A0AA39CPL2_9EURO</name>
<dbReference type="EMBL" id="JAPDRK010000002">
    <property type="protein sequence ID" value="KAJ9615924.1"/>
    <property type="molecule type" value="Genomic_DNA"/>
</dbReference>
<evidence type="ECO:0000313" key="3">
    <source>
        <dbReference type="Proteomes" id="UP001172673"/>
    </source>
</evidence>
<feature type="transmembrane region" description="Helical" evidence="1">
    <location>
        <begin position="582"/>
        <end position="604"/>
    </location>
</feature>
<comment type="caution">
    <text evidence="2">The sequence shown here is derived from an EMBL/GenBank/DDBJ whole genome shotgun (WGS) entry which is preliminary data.</text>
</comment>
<reference evidence="2" key="1">
    <citation type="submission" date="2022-10" db="EMBL/GenBank/DDBJ databases">
        <title>Culturing micro-colonial fungi from biological soil crusts in the Mojave desert and describing Neophaeococcomyces mojavensis, and introducing the new genera and species Taxawa tesnikishii.</title>
        <authorList>
            <person name="Kurbessoian T."/>
            <person name="Stajich J.E."/>
        </authorList>
    </citation>
    <scope>NUCLEOTIDE SEQUENCE</scope>
    <source>
        <strain evidence="2">TK_41</strain>
    </source>
</reference>
<dbReference type="AlphaFoldDB" id="A0AA39CPL2"/>
<keyword evidence="3" id="KW-1185">Reference proteome</keyword>
<dbReference type="Proteomes" id="UP001172673">
    <property type="component" value="Unassembled WGS sequence"/>
</dbReference>
<keyword evidence="1" id="KW-1133">Transmembrane helix</keyword>
<accession>A0AA39CPL2</accession>